<proteinExistence type="predicted"/>
<reference evidence="1" key="1">
    <citation type="journal article" date="2020" name="Nature">
        <title>Giant virus diversity and host interactions through global metagenomics.</title>
        <authorList>
            <person name="Schulz F."/>
            <person name="Roux S."/>
            <person name="Paez-Espino D."/>
            <person name="Jungbluth S."/>
            <person name="Walsh D.A."/>
            <person name="Denef V.J."/>
            <person name="McMahon K.D."/>
            <person name="Konstantinidis K.T."/>
            <person name="Eloe-Fadrosh E.A."/>
            <person name="Kyrpides N.C."/>
            <person name="Woyke T."/>
        </authorList>
    </citation>
    <scope>NUCLEOTIDE SEQUENCE</scope>
    <source>
        <strain evidence="1">GVMAG-M-3300027833-19</strain>
    </source>
</reference>
<dbReference type="AlphaFoldDB" id="A0A6C0LL80"/>
<evidence type="ECO:0000313" key="1">
    <source>
        <dbReference type="EMBL" id="QHU30658.1"/>
    </source>
</evidence>
<protein>
    <submittedName>
        <fullName evidence="1">Uncharacterized protein</fullName>
    </submittedName>
</protein>
<sequence length="84" mass="10042">MSEDFITCIKCNKDIPYFKYNNKELIDYFLYKKNITCLQCSNNNNIIIKKPKISPNHIIQKDILNYFNCYVSNQRLRTVNCLLP</sequence>
<accession>A0A6C0LL80</accession>
<name>A0A6C0LL80_9ZZZZ</name>
<organism evidence="1">
    <name type="scientific">viral metagenome</name>
    <dbReference type="NCBI Taxonomy" id="1070528"/>
    <lineage>
        <taxon>unclassified sequences</taxon>
        <taxon>metagenomes</taxon>
        <taxon>organismal metagenomes</taxon>
    </lineage>
</organism>
<dbReference type="EMBL" id="MN740511">
    <property type="protein sequence ID" value="QHU30658.1"/>
    <property type="molecule type" value="Genomic_DNA"/>
</dbReference>